<evidence type="ECO:0000313" key="2">
    <source>
        <dbReference type="EMBL" id="RXH57144.1"/>
    </source>
</evidence>
<keyword evidence="1" id="KW-1133">Transmembrane helix</keyword>
<dbReference type="EMBL" id="RDSM01000001">
    <property type="protein sequence ID" value="RXH57144.1"/>
    <property type="molecule type" value="Genomic_DNA"/>
</dbReference>
<proteinExistence type="predicted"/>
<sequence>MREGEEGDASVVIPVFFGSIALVIVGWILALGWIGGYA</sequence>
<feature type="transmembrane region" description="Helical" evidence="1">
    <location>
        <begin position="12"/>
        <end position="34"/>
    </location>
</feature>
<comment type="caution">
    <text evidence="2">The sequence shown here is derived from an EMBL/GenBank/DDBJ whole genome shotgun (WGS) entry which is preliminary data.</text>
</comment>
<gene>
    <name evidence="2" type="ORF">GRAN_0454</name>
</gene>
<evidence type="ECO:0000313" key="3">
    <source>
        <dbReference type="Proteomes" id="UP000289437"/>
    </source>
</evidence>
<protein>
    <submittedName>
        <fullName evidence="2">Uncharacterized protein</fullName>
    </submittedName>
</protein>
<dbReference type="Proteomes" id="UP000289437">
    <property type="component" value="Unassembled WGS sequence"/>
</dbReference>
<keyword evidence="1" id="KW-0472">Membrane</keyword>
<reference evidence="3" key="2">
    <citation type="submission" date="2019-02" db="EMBL/GenBank/DDBJ databases">
        <title>Granulicella sibirica sp. nov., a psychrotolerant acidobacterium isolated from an organic soil layer in forested tundra, West Siberia.</title>
        <authorList>
            <person name="Oshkin I.Y."/>
            <person name="Kulichevskaya I.S."/>
            <person name="Rijpstra W.I.C."/>
            <person name="Sinninghe Damste J.S."/>
            <person name="Rakitin A.L."/>
            <person name="Ravin N.V."/>
            <person name="Dedysh S.N."/>
        </authorList>
    </citation>
    <scope>NUCLEOTIDE SEQUENCE [LARGE SCALE GENOMIC DNA]</scope>
    <source>
        <strain evidence="3">AF10</strain>
    </source>
</reference>
<keyword evidence="1" id="KW-0812">Transmembrane</keyword>
<evidence type="ECO:0000256" key="1">
    <source>
        <dbReference type="SAM" id="Phobius"/>
    </source>
</evidence>
<organism evidence="2 3">
    <name type="scientific">Granulicella sibirica</name>
    <dbReference type="NCBI Taxonomy" id="2479048"/>
    <lineage>
        <taxon>Bacteria</taxon>
        <taxon>Pseudomonadati</taxon>
        <taxon>Acidobacteriota</taxon>
        <taxon>Terriglobia</taxon>
        <taxon>Terriglobales</taxon>
        <taxon>Acidobacteriaceae</taxon>
        <taxon>Granulicella</taxon>
    </lineage>
</organism>
<accession>A0A4V1L5W1</accession>
<reference evidence="2 3" key="1">
    <citation type="submission" date="2018-11" db="EMBL/GenBank/DDBJ databases">
        <authorList>
            <person name="Mardanov A.V."/>
            <person name="Ravin N.V."/>
            <person name="Dedysh S.N."/>
        </authorList>
    </citation>
    <scope>NUCLEOTIDE SEQUENCE [LARGE SCALE GENOMIC DNA]</scope>
    <source>
        <strain evidence="2 3">AF10</strain>
    </source>
</reference>
<name>A0A4V1L5W1_9BACT</name>
<dbReference type="AlphaFoldDB" id="A0A4V1L5W1"/>
<keyword evidence="3" id="KW-1185">Reference proteome</keyword>